<gene>
    <name evidence="1" type="ORF">Ato02nite_061970</name>
</gene>
<dbReference type="AlphaFoldDB" id="A0A919TEA1"/>
<name>A0A919TEA1_9ACTN</name>
<keyword evidence="2" id="KW-1185">Reference proteome</keyword>
<organism evidence="1 2">
    <name type="scientific">Paractinoplanes toevensis</name>
    <dbReference type="NCBI Taxonomy" id="571911"/>
    <lineage>
        <taxon>Bacteria</taxon>
        <taxon>Bacillati</taxon>
        <taxon>Actinomycetota</taxon>
        <taxon>Actinomycetes</taxon>
        <taxon>Micromonosporales</taxon>
        <taxon>Micromonosporaceae</taxon>
        <taxon>Paractinoplanes</taxon>
    </lineage>
</organism>
<sequence>MLTEAITALTYVEASLVASTSGGYSVHHQGVYVGYIHIRCDGQWGAYVRRVGKKADHLGTFGQEQAVLCILGAFCDSPARTVA</sequence>
<evidence type="ECO:0000313" key="1">
    <source>
        <dbReference type="EMBL" id="GIM94404.1"/>
    </source>
</evidence>
<dbReference type="EMBL" id="BOQN01000081">
    <property type="protein sequence ID" value="GIM94404.1"/>
    <property type="molecule type" value="Genomic_DNA"/>
</dbReference>
<reference evidence="1 2" key="1">
    <citation type="submission" date="2021-03" db="EMBL/GenBank/DDBJ databases">
        <title>Whole genome shotgun sequence of Actinoplanes toevensis NBRC 105298.</title>
        <authorList>
            <person name="Komaki H."/>
            <person name="Tamura T."/>
        </authorList>
    </citation>
    <scope>NUCLEOTIDE SEQUENCE [LARGE SCALE GENOMIC DNA]</scope>
    <source>
        <strain evidence="1 2">NBRC 105298</strain>
    </source>
</reference>
<protein>
    <submittedName>
        <fullName evidence="1">Uncharacterized protein</fullName>
    </submittedName>
</protein>
<accession>A0A919TEA1</accession>
<evidence type="ECO:0000313" key="2">
    <source>
        <dbReference type="Proteomes" id="UP000677082"/>
    </source>
</evidence>
<dbReference type="Proteomes" id="UP000677082">
    <property type="component" value="Unassembled WGS sequence"/>
</dbReference>
<proteinExistence type="predicted"/>
<comment type="caution">
    <text evidence="1">The sequence shown here is derived from an EMBL/GenBank/DDBJ whole genome shotgun (WGS) entry which is preliminary data.</text>
</comment>
<dbReference type="RefSeq" id="WP_213010193.1">
    <property type="nucleotide sequence ID" value="NZ_BOQN01000081.1"/>
</dbReference>